<dbReference type="Pfam" id="PF00533">
    <property type="entry name" value="BRCT"/>
    <property type="match status" value="1"/>
</dbReference>
<evidence type="ECO:0000259" key="2">
    <source>
        <dbReference type="PROSITE" id="PS50172"/>
    </source>
</evidence>
<proteinExistence type="predicted"/>
<evidence type="ECO:0000313" key="3">
    <source>
        <dbReference type="EMBL" id="KAK3209694.1"/>
    </source>
</evidence>
<feature type="compositionally biased region" description="Pro residues" evidence="1">
    <location>
        <begin position="246"/>
        <end position="256"/>
    </location>
</feature>
<name>A0AAN6M260_9PLEO</name>
<dbReference type="EMBL" id="WVTA01000005">
    <property type="protein sequence ID" value="KAK3209694.1"/>
    <property type="molecule type" value="Genomic_DNA"/>
</dbReference>
<dbReference type="Gene3D" id="3.40.50.10190">
    <property type="entry name" value="BRCT domain"/>
    <property type="match status" value="1"/>
</dbReference>
<protein>
    <recommendedName>
        <fullName evidence="2">BRCT domain-containing protein</fullName>
    </recommendedName>
</protein>
<feature type="region of interest" description="Disordered" evidence="1">
    <location>
        <begin position="97"/>
        <end position="142"/>
    </location>
</feature>
<feature type="domain" description="BRCT" evidence="2">
    <location>
        <begin position="1"/>
        <end position="101"/>
    </location>
</feature>
<reference evidence="3 4" key="1">
    <citation type="submission" date="2021-02" db="EMBL/GenBank/DDBJ databases">
        <title>Genome assembly of Pseudopithomyces chartarum.</title>
        <authorList>
            <person name="Jauregui R."/>
            <person name="Singh J."/>
            <person name="Voisey C."/>
        </authorList>
    </citation>
    <scope>NUCLEOTIDE SEQUENCE [LARGE SCALE GENOMIC DNA]</scope>
    <source>
        <strain evidence="3 4">AGR01</strain>
    </source>
</reference>
<sequence length="265" mass="28910">MGVLKGLTIALAGDIKDSSTPPKSISLEQLKRWIHANGGTYAARVTERTTHLVASKEAFKRGIEPVQAARLLPTPIPIVTFAWLEDSLHKRRRLVERKYTNPPPASTNATPPPSTSPLSSIPNLLPTFPSPPPTSQPSNPANAKLQDLYHIYIDATGFEYKLLLLRHHHQHNTFARYDLRLYESHSLPHVYCTLVRYTPPALPPSLPSSLPTLPSSTTPTTQHPLPTSTTPPQHSPPPVRTGTSSHPPPPPSPLLSPPSAMLSAT</sequence>
<accession>A0AAN6M260</accession>
<evidence type="ECO:0000313" key="4">
    <source>
        <dbReference type="Proteomes" id="UP001280581"/>
    </source>
</evidence>
<feature type="compositionally biased region" description="Low complexity" evidence="1">
    <location>
        <begin position="207"/>
        <end position="232"/>
    </location>
</feature>
<dbReference type="AlphaFoldDB" id="A0AAN6M260"/>
<keyword evidence="4" id="KW-1185">Reference proteome</keyword>
<dbReference type="InterPro" id="IPR036420">
    <property type="entry name" value="BRCT_dom_sf"/>
</dbReference>
<feature type="compositionally biased region" description="Pro residues" evidence="1">
    <location>
        <begin position="101"/>
        <end position="115"/>
    </location>
</feature>
<dbReference type="SMART" id="SM00292">
    <property type="entry name" value="BRCT"/>
    <property type="match status" value="1"/>
</dbReference>
<organism evidence="3 4">
    <name type="scientific">Pseudopithomyces chartarum</name>
    <dbReference type="NCBI Taxonomy" id="1892770"/>
    <lineage>
        <taxon>Eukaryota</taxon>
        <taxon>Fungi</taxon>
        <taxon>Dikarya</taxon>
        <taxon>Ascomycota</taxon>
        <taxon>Pezizomycotina</taxon>
        <taxon>Dothideomycetes</taxon>
        <taxon>Pleosporomycetidae</taxon>
        <taxon>Pleosporales</taxon>
        <taxon>Massarineae</taxon>
        <taxon>Didymosphaeriaceae</taxon>
        <taxon>Pseudopithomyces</taxon>
    </lineage>
</organism>
<dbReference type="SUPFAM" id="SSF52113">
    <property type="entry name" value="BRCT domain"/>
    <property type="match status" value="1"/>
</dbReference>
<dbReference type="Proteomes" id="UP001280581">
    <property type="component" value="Unassembled WGS sequence"/>
</dbReference>
<evidence type="ECO:0000256" key="1">
    <source>
        <dbReference type="SAM" id="MobiDB-lite"/>
    </source>
</evidence>
<feature type="region of interest" description="Disordered" evidence="1">
    <location>
        <begin position="206"/>
        <end position="265"/>
    </location>
</feature>
<dbReference type="PROSITE" id="PS50172">
    <property type="entry name" value="BRCT"/>
    <property type="match status" value="1"/>
</dbReference>
<dbReference type="InterPro" id="IPR001357">
    <property type="entry name" value="BRCT_dom"/>
</dbReference>
<feature type="compositionally biased region" description="Low complexity" evidence="1">
    <location>
        <begin position="116"/>
        <end position="127"/>
    </location>
</feature>
<comment type="caution">
    <text evidence="3">The sequence shown here is derived from an EMBL/GenBank/DDBJ whole genome shotgun (WGS) entry which is preliminary data.</text>
</comment>
<gene>
    <name evidence="3" type="ORF">GRF29_44g378388</name>
</gene>